<name>U3AVK7_9VIBR</name>
<reference evidence="2 3" key="1">
    <citation type="submission" date="2013-09" db="EMBL/GenBank/DDBJ databases">
        <title>Whole genome shotgun sequence of Vibrio azureus NBRC 104587.</title>
        <authorList>
            <person name="Isaki S."/>
            <person name="Hosoyama A."/>
            <person name="Numata M."/>
            <person name="Hashimoto M."/>
            <person name="Hosoyama Y."/>
            <person name="Tsuchikane K."/>
            <person name="Noguchi M."/>
            <person name="Hirakata S."/>
            <person name="Ichikawa N."/>
            <person name="Ohji S."/>
            <person name="Yamazoe A."/>
            <person name="Fujita N."/>
        </authorList>
    </citation>
    <scope>NUCLEOTIDE SEQUENCE [LARGE SCALE GENOMIC DNA]</scope>
    <source>
        <strain evidence="2 3">NBRC 104587</strain>
    </source>
</reference>
<dbReference type="AlphaFoldDB" id="U3AVK7"/>
<dbReference type="Pfam" id="PF03992">
    <property type="entry name" value="ABM"/>
    <property type="match status" value="1"/>
</dbReference>
<dbReference type="InterPro" id="IPR007138">
    <property type="entry name" value="ABM_dom"/>
</dbReference>
<dbReference type="Proteomes" id="UP000016567">
    <property type="component" value="Unassembled WGS sequence"/>
</dbReference>
<dbReference type="OrthoDB" id="7867302at2"/>
<comment type="caution">
    <text evidence="2">The sequence shown here is derived from an EMBL/GenBank/DDBJ whole genome shotgun (WGS) entry which is preliminary data.</text>
</comment>
<dbReference type="EMBL" id="BATL01000069">
    <property type="protein sequence ID" value="GAD77262.1"/>
    <property type="molecule type" value="Genomic_DNA"/>
</dbReference>
<proteinExistence type="predicted"/>
<protein>
    <recommendedName>
        <fullName evidence="1">ABM domain-containing protein</fullName>
    </recommendedName>
</protein>
<dbReference type="RefSeq" id="WP_021711002.1">
    <property type="nucleotide sequence ID" value="NZ_BAOB01000092.1"/>
</dbReference>
<gene>
    <name evidence="2" type="ORF">VAZ01S_069_00100</name>
</gene>
<organism evidence="2 3">
    <name type="scientific">Vibrio azureus NBRC 104587</name>
    <dbReference type="NCBI Taxonomy" id="1219077"/>
    <lineage>
        <taxon>Bacteria</taxon>
        <taxon>Pseudomonadati</taxon>
        <taxon>Pseudomonadota</taxon>
        <taxon>Gammaproteobacteria</taxon>
        <taxon>Vibrionales</taxon>
        <taxon>Vibrionaceae</taxon>
        <taxon>Vibrio</taxon>
    </lineage>
</organism>
<accession>U3AVK7</accession>
<evidence type="ECO:0000313" key="2">
    <source>
        <dbReference type="EMBL" id="GAD77262.1"/>
    </source>
</evidence>
<evidence type="ECO:0000313" key="3">
    <source>
        <dbReference type="Proteomes" id="UP000016567"/>
    </source>
</evidence>
<dbReference type="SUPFAM" id="SSF54909">
    <property type="entry name" value="Dimeric alpha+beta barrel"/>
    <property type="match status" value="1"/>
</dbReference>
<dbReference type="STRING" id="1219077.VAZ01S_069_00100"/>
<dbReference type="Gene3D" id="3.30.70.100">
    <property type="match status" value="1"/>
</dbReference>
<keyword evidence="3" id="KW-1185">Reference proteome</keyword>
<feature type="domain" description="ABM" evidence="1">
    <location>
        <begin position="4"/>
        <end position="65"/>
    </location>
</feature>
<sequence>MALISIFEFETKPGQESNFVEFLRRILPETRQFPGNIKAQAARLNDHQFMASVEWSQAGALAKYLDWRKERGDFAQLLTFLNHEPTIHTYESLVDI</sequence>
<dbReference type="eggNOG" id="COG1359">
    <property type="taxonomic scope" value="Bacteria"/>
</dbReference>
<dbReference type="InterPro" id="IPR011008">
    <property type="entry name" value="Dimeric_a/b-barrel"/>
</dbReference>
<evidence type="ECO:0000259" key="1">
    <source>
        <dbReference type="Pfam" id="PF03992"/>
    </source>
</evidence>